<name>A0A1H6E1Z4_9PSEU</name>
<dbReference type="RefSeq" id="WP_093358269.1">
    <property type="nucleotide sequence ID" value="NZ_FNVB01000008.1"/>
</dbReference>
<evidence type="ECO:0000256" key="1">
    <source>
        <dbReference type="SAM" id="Phobius"/>
    </source>
</evidence>
<keyword evidence="1" id="KW-0812">Transmembrane</keyword>
<dbReference type="GO" id="GO:0140359">
    <property type="term" value="F:ABC-type transporter activity"/>
    <property type="evidence" value="ECO:0007669"/>
    <property type="project" value="InterPro"/>
</dbReference>
<organism evidence="2 5">
    <name type="scientific">Saccharopolyspora kobensis</name>
    <dbReference type="NCBI Taxonomy" id="146035"/>
    <lineage>
        <taxon>Bacteria</taxon>
        <taxon>Bacillati</taxon>
        <taxon>Actinomycetota</taxon>
        <taxon>Actinomycetes</taxon>
        <taxon>Pseudonocardiales</taxon>
        <taxon>Pseudonocardiaceae</taxon>
        <taxon>Saccharopolyspora</taxon>
    </lineage>
</organism>
<dbReference type="Proteomes" id="UP000236729">
    <property type="component" value="Unassembled WGS sequence"/>
</dbReference>
<dbReference type="GO" id="GO:0005886">
    <property type="term" value="C:plasma membrane"/>
    <property type="evidence" value="ECO:0007669"/>
    <property type="project" value="UniProtKB-SubCell"/>
</dbReference>
<protein>
    <submittedName>
        <fullName evidence="2">ABC-2 family transporter protein</fullName>
    </submittedName>
</protein>
<feature type="transmembrane region" description="Helical" evidence="1">
    <location>
        <begin position="114"/>
        <end position="135"/>
    </location>
</feature>
<evidence type="ECO:0000313" key="3">
    <source>
        <dbReference type="EMBL" id="SFF15320.1"/>
    </source>
</evidence>
<evidence type="ECO:0000313" key="5">
    <source>
        <dbReference type="Proteomes" id="UP000236729"/>
    </source>
</evidence>
<feature type="transmembrane region" description="Helical" evidence="1">
    <location>
        <begin position="155"/>
        <end position="174"/>
    </location>
</feature>
<sequence>MFWLTWRQHRVAVLSTAAVFLGLAAWFLLIGSGTRGSLAPSALSDCIGLRFDCGEWQSSLMRLRDLEQTLLPLLPALLGVFLGAPMLSRETEQRTFRYTWTQGITRGHWLKSKVFLLGAVIVLLSTAFSGAYMWLFVPAVPDQGWFDAFNQALPVFPAMCLFGFALGIVAGALTRKLLVSMALALGGFLAVFLPIVIWIRAAYQAPLSIPFDAYTADGQKGWLVEFYFRDRAGATYDIWEASRQAGLDVSSGFGSAQLEQLGRAGFTEYASYQPADRFWTFQLIETGIYLWLTAGCIALAYWLLRRKTL</sequence>
<dbReference type="AlphaFoldDB" id="A0A1H6E1Z4"/>
<evidence type="ECO:0000313" key="2">
    <source>
        <dbReference type="EMBL" id="SEG91401.1"/>
    </source>
</evidence>
<evidence type="ECO:0000313" key="4">
    <source>
        <dbReference type="Proteomes" id="UP000199690"/>
    </source>
</evidence>
<dbReference type="EMBL" id="FOME01000020">
    <property type="protein sequence ID" value="SFF15320.1"/>
    <property type="molecule type" value="Genomic_DNA"/>
</dbReference>
<feature type="transmembrane region" description="Helical" evidence="1">
    <location>
        <begin position="288"/>
        <end position="304"/>
    </location>
</feature>
<keyword evidence="1" id="KW-1133">Transmembrane helix</keyword>
<accession>A0A1I2GEA3</accession>
<reference evidence="4 5" key="1">
    <citation type="submission" date="2016-10" db="EMBL/GenBank/DDBJ databases">
        <authorList>
            <person name="Varghese N."/>
            <person name="Submissions S."/>
        </authorList>
    </citation>
    <scope>NUCLEOTIDE SEQUENCE [LARGE SCALE GENOMIC DNA]</scope>
    <source>
        <strain evidence="5">ATCC 20501</strain>
        <strain evidence="3 4">CGMCC 4.3529</strain>
    </source>
</reference>
<dbReference type="Proteomes" id="UP000199690">
    <property type="component" value="Unassembled WGS sequence"/>
</dbReference>
<dbReference type="Pfam" id="PF12679">
    <property type="entry name" value="ABC2_membrane_2"/>
    <property type="match status" value="1"/>
</dbReference>
<proteinExistence type="predicted"/>
<gene>
    <name evidence="2" type="ORF">SAMN02982929_05452</name>
    <name evidence="3" type="ORF">SAMN05216506_12088</name>
</gene>
<keyword evidence="1" id="KW-0472">Membrane</keyword>
<feature type="transmembrane region" description="Helical" evidence="1">
    <location>
        <begin position="68"/>
        <end position="87"/>
    </location>
</feature>
<accession>A0A1H6E1Z4</accession>
<feature type="transmembrane region" description="Helical" evidence="1">
    <location>
        <begin position="181"/>
        <end position="203"/>
    </location>
</feature>
<reference evidence="2" key="2">
    <citation type="submission" date="2016-10" db="EMBL/GenBank/DDBJ databases">
        <authorList>
            <person name="de Groot N.N."/>
        </authorList>
    </citation>
    <scope>NUCLEOTIDE SEQUENCE [LARGE SCALE GENOMIC DNA]</scope>
    <source>
        <strain evidence="2">ATCC 20501</strain>
    </source>
</reference>
<dbReference type="EMBL" id="FNVB01000008">
    <property type="protein sequence ID" value="SEG91401.1"/>
    <property type="molecule type" value="Genomic_DNA"/>
</dbReference>
<keyword evidence="4" id="KW-1185">Reference proteome</keyword>